<organism evidence="2 3">
    <name type="scientific">Psilocybe cyanescens</name>
    <dbReference type="NCBI Taxonomy" id="93625"/>
    <lineage>
        <taxon>Eukaryota</taxon>
        <taxon>Fungi</taxon>
        <taxon>Dikarya</taxon>
        <taxon>Basidiomycota</taxon>
        <taxon>Agaricomycotina</taxon>
        <taxon>Agaricomycetes</taxon>
        <taxon>Agaricomycetidae</taxon>
        <taxon>Agaricales</taxon>
        <taxon>Agaricineae</taxon>
        <taxon>Strophariaceae</taxon>
        <taxon>Psilocybe</taxon>
    </lineage>
</organism>
<dbReference type="OrthoDB" id="6287725at2759"/>
<comment type="caution">
    <text evidence="2">The sequence shown here is derived from an EMBL/GenBank/DDBJ whole genome shotgun (WGS) entry which is preliminary data.</text>
</comment>
<feature type="non-terminal residue" evidence="2">
    <location>
        <position position="162"/>
    </location>
</feature>
<name>A0A409WNB6_PSICY</name>
<dbReference type="InParanoid" id="A0A409WNB6"/>
<accession>A0A409WNB6</accession>
<dbReference type="STRING" id="93625.A0A409WNB6"/>
<feature type="domain" description="Cell morphogenesis protein C-terminal" evidence="1">
    <location>
        <begin position="96"/>
        <end position="123"/>
    </location>
</feature>
<proteinExistence type="predicted"/>
<gene>
    <name evidence="2" type="ORF">CVT25_003051</name>
</gene>
<evidence type="ECO:0000313" key="3">
    <source>
        <dbReference type="Proteomes" id="UP000283269"/>
    </source>
</evidence>
<feature type="domain" description="Cell morphogenesis protein C-terminal" evidence="1">
    <location>
        <begin position="1"/>
        <end position="82"/>
    </location>
</feature>
<sequence>MHAMDQPENCLKAFTEDISTLASKEKRHSIYKIMTSFTKGHFRTRDDFLRQSVASLRKHYGAQDWTQVVTLLLGLVLNEQRMEKLGMQSNYLAPSCSCPLLRLLETDLAPQALDVLEEPMSMTSGGPAAKHILRMGMHVGSLPALADSESVTTVFGIPESSG</sequence>
<evidence type="ECO:0000259" key="1">
    <source>
        <dbReference type="Pfam" id="PF14225"/>
    </source>
</evidence>
<keyword evidence="3" id="KW-1185">Reference proteome</keyword>
<evidence type="ECO:0000313" key="2">
    <source>
        <dbReference type="EMBL" id="PPQ79991.1"/>
    </source>
</evidence>
<dbReference type="EMBL" id="NHYD01003354">
    <property type="protein sequence ID" value="PPQ79991.1"/>
    <property type="molecule type" value="Genomic_DNA"/>
</dbReference>
<dbReference type="Proteomes" id="UP000283269">
    <property type="component" value="Unassembled WGS sequence"/>
</dbReference>
<dbReference type="InterPro" id="IPR025481">
    <property type="entry name" value="Cell_Morphogen_C"/>
</dbReference>
<protein>
    <recommendedName>
        <fullName evidence="1">Cell morphogenesis protein C-terminal domain-containing protein</fullName>
    </recommendedName>
</protein>
<reference evidence="2 3" key="1">
    <citation type="journal article" date="2018" name="Evol. Lett.">
        <title>Horizontal gene cluster transfer increased hallucinogenic mushroom diversity.</title>
        <authorList>
            <person name="Reynolds H.T."/>
            <person name="Vijayakumar V."/>
            <person name="Gluck-Thaler E."/>
            <person name="Korotkin H.B."/>
            <person name="Matheny P.B."/>
            <person name="Slot J.C."/>
        </authorList>
    </citation>
    <scope>NUCLEOTIDE SEQUENCE [LARGE SCALE GENOMIC DNA]</scope>
    <source>
        <strain evidence="2 3">2631</strain>
    </source>
</reference>
<dbReference type="Pfam" id="PF14225">
    <property type="entry name" value="MOR2-PAG1_C"/>
    <property type="match status" value="2"/>
</dbReference>
<dbReference type="AlphaFoldDB" id="A0A409WNB6"/>